<reference evidence="2" key="1">
    <citation type="journal article" date="2019" name="bioRxiv">
        <title>The Genome of the Zebra Mussel, Dreissena polymorpha: A Resource for Invasive Species Research.</title>
        <authorList>
            <person name="McCartney M.A."/>
            <person name="Auch B."/>
            <person name="Kono T."/>
            <person name="Mallez S."/>
            <person name="Zhang Y."/>
            <person name="Obille A."/>
            <person name="Becker A."/>
            <person name="Abrahante J.E."/>
            <person name="Garbe J."/>
            <person name="Badalamenti J.P."/>
            <person name="Herman A."/>
            <person name="Mangelson H."/>
            <person name="Liachko I."/>
            <person name="Sullivan S."/>
            <person name="Sone E.D."/>
            <person name="Koren S."/>
            <person name="Silverstein K.A.T."/>
            <person name="Beckman K.B."/>
            <person name="Gohl D.M."/>
        </authorList>
    </citation>
    <scope>NUCLEOTIDE SEQUENCE</scope>
    <source>
        <strain evidence="2">Duluth1</strain>
        <tissue evidence="2">Whole animal</tissue>
    </source>
</reference>
<dbReference type="Proteomes" id="UP000828390">
    <property type="component" value="Unassembled WGS sequence"/>
</dbReference>
<gene>
    <name evidence="2" type="ORF">DPMN_039516</name>
</gene>
<dbReference type="EMBL" id="JAIWYP010000011">
    <property type="protein sequence ID" value="KAH3733091.1"/>
    <property type="molecule type" value="Genomic_DNA"/>
</dbReference>
<name>A0A9D4HVY8_DREPO</name>
<evidence type="ECO:0000313" key="2">
    <source>
        <dbReference type="EMBL" id="KAH3733091.1"/>
    </source>
</evidence>
<accession>A0A9D4HVY8</accession>
<comment type="caution">
    <text evidence="2">The sequence shown here is derived from an EMBL/GenBank/DDBJ whole genome shotgun (WGS) entry which is preliminary data.</text>
</comment>
<sequence length="226" mass="25740">MAEGGMDRATSQTESVPGHNRLYSRHSQNHVENISMEICTIMTRLGYGEEMRRWRVEKYSELSRQSATRSPHFIQLIAGSKAEGLTCIFESDWDMFHVVKGVLCVEAVINLNIIPDDLDVFRMDTRVYPGHCRLLQERRGHTRFIQITNSLCDNGYGAGLLSSSLFLDECSEKFTESHVADHEKAGPSIPGTIKGVWHLDRVPALRCHCPSFLQRWAARTRHWPSP</sequence>
<dbReference type="AlphaFoldDB" id="A0A9D4HVY8"/>
<feature type="region of interest" description="Disordered" evidence="1">
    <location>
        <begin position="1"/>
        <end position="22"/>
    </location>
</feature>
<protein>
    <submittedName>
        <fullName evidence="2">Uncharacterized protein</fullName>
    </submittedName>
</protein>
<evidence type="ECO:0000256" key="1">
    <source>
        <dbReference type="SAM" id="MobiDB-lite"/>
    </source>
</evidence>
<organism evidence="2 3">
    <name type="scientific">Dreissena polymorpha</name>
    <name type="common">Zebra mussel</name>
    <name type="synonym">Mytilus polymorpha</name>
    <dbReference type="NCBI Taxonomy" id="45954"/>
    <lineage>
        <taxon>Eukaryota</taxon>
        <taxon>Metazoa</taxon>
        <taxon>Spiralia</taxon>
        <taxon>Lophotrochozoa</taxon>
        <taxon>Mollusca</taxon>
        <taxon>Bivalvia</taxon>
        <taxon>Autobranchia</taxon>
        <taxon>Heteroconchia</taxon>
        <taxon>Euheterodonta</taxon>
        <taxon>Imparidentia</taxon>
        <taxon>Neoheterodontei</taxon>
        <taxon>Myida</taxon>
        <taxon>Dreissenoidea</taxon>
        <taxon>Dreissenidae</taxon>
        <taxon>Dreissena</taxon>
    </lineage>
</organism>
<proteinExistence type="predicted"/>
<keyword evidence="3" id="KW-1185">Reference proteome</keyword>
<feature type="non-terminal residue" evidence="2">
    <location>
        <position position="1"/>
    </location>
</feature>
<evidence type="ECO:0000313" key="3">
    <source>
        <dbReference type="Proteomes" id="UP000828390"/>
    </source>
</evidence>
<reference evidence="2" key="2">
    <citation type="submission" date="2020-11" db="EMBL/GenBank/DDBJ databases">
        <authorList>
            <person name="McCartney M.A."/>
            <person name="Auch B."/>
            <person name="Kono T."/>
            <person name="Mallez S."/>
            <person name="Becker A."/>
            <person name="Gohl D.M."/>
            <person name="Silverstein K.A.T."/>
            <person name="Koren S."/>
            <person name="Bechman K.B."/>
            <person name="Herman A."/>
            <person name="Abrahante J.E."/>
            <person name="Garbe J."/>
        </authorList>
    </citation>
    <scope>NUCLEOTIDE SEQUENCE</scope>
    <source>
        <strain evidence="2">Duluth1</strain>
        <tissue evidence="2">Whole animal</tissue>
    </source>
</reference>